<dbReference type="PROSITE" id="PS50885">
    <property type="entry name" value="HAMP"/>
    <property type="match status" value="1"/>
</dbReference>
<dbReference type="GO" id="GO:0016020">
    <property type="term" value="C:membrane"/>
    <property type="evidence" value="ECO:0007669"/>
    <property type="project" value="UniProtKB-SubCell"/>
</dbReference>
<feature type="domain" description="Methyl-accepting transducer" evidence="7">
    <location>
        <begin position="269"/>
        <end position="505"/>
    </location>
</feature>
<proteinExistence type="inferred from homology"/>
<dbReference type="CDD" id="cd06225">
    <property type="entry name" value="HAMP"/>
    <property type="match status" value="1"/>
</dbReference>
<dbReference type="InterPro" id="IPR004090">
    <property type="entry name" value="Chemotax_Me-accpt_rcpt"/>
</dbReference>
<gene>
    <name evidence="9" type="ORF">C4K68_13870</name>
</gene>
<evidence type="ECO:0000256" key="5">
    <source>
        <dbReference type="SAM" id="Coils"/>
    </source>
</evidence>
<keyword evidence="6" id="KW-1133">Transmembrane helix</keyword>
<comment type="similarity">
    <text evidence="3">Belongs to the methyl-accepting chemotaxis (MCP) protein family.</text>
</comment>
<dbReference type="GO" id="GO:0006935">
    <property type="term" value="P:chemotaxis"/>
    <property type="evidence" value="ECO:0007669"/>
    <property type="project" value="InterPro"/>
</dbReference>
<dbReference type="Pfam" id="PF00015">
    <property type="entry name" value="MCPsignal"/>
    <property type="match status" value="1"/>
</dbReference>
<dbReference type="Proteomes" id="UP000238196">
    <property type="component" value="Unassembled WGS sequence"/>
</dbReference>
<evidence type="ECO:0000313" key="9">
    <source>
        <dbReference type="EMBL" id="PPC76745.1"/>
    </source>
</evidence>
<dbReference type="GO" id="GO:0007165">
    <property type="term" value="P:signal transduction"/>
    <property type="evidence" value="ECO:0007669"/>
    <property type="project" value="UniProtKB-KW"/>
</dbReference>
<evidence type="ECO:0000259" key="8">
    <source>
        <dbReference type="PROSITE" id="PS50885"/>
    </source>
</evidence>
<sequence>MPVSLRNISVSARTAISFGFLFLVLLGVGLLSIHRINMMKNDAQQLEENWLASIAILGKISIDVYEIRVHTLRIFVASDRNEQLKDMEEIKEHKRIYKEDMQHYSELISSEEERTLYKKFQQSEMQYESSQGRVLASIADAKTPTPDDIAQMNNAAGQMGEHLEDLVKLNRQGADAAGEDAKANAESSLWILILVLAIMAVVVAIIAVVTIRSIKGPLQEAVEIAKHIASGDLNNSINAAGRDELAILLSALKSMQDALRSIVSKLQHTSHQLADNSADIDSATAHTLQGLTHQNDQIQQAATAVNELTAAIEDVANNATSTSEASQASARAVDQGKRLVSQTMNEINSLTRDIDSTSQNITALADKAANISKVLDVIRAVSEQTNLLALNAAIEAARAGEQGRGFAVVADEVRSLAQRTQDSAHEIEVMIAEVQSGARQAVTSMESSTRRAQTTLQVSQEADSALEVIMQSVSEINDRNLLIASAAEQQATVAKEVDMNLVSIRDIAEQSTESGQATSTAVVKLVELSDSLNREIATFRL</sequence>
<evidence type="ECO:0000256" key="1">
    <source>
        <dbReference type="ARBA" id="ARBA00004370"/>
    </source>
</evidence>
<evidence type="ECO:0000313" key="10">
    <source>
        <dbReference type="Proteomes" id="UP000238196"/>
    </source>
</evidence>
<dbReference type="Pfam" id="PF00672">
    <property type="entry name" value="HAMP"/>
    <property type="match status" value="1"/>
</dbReference>
<name>A0A2S5KQ20_9PROT</name>
<dbReference type="PANTHER" id="PTHR32089">
    <property type="entry name" value="METHYL-ACCEPTING CHEMOTAXIS PROTEIN MCPB"/>
    <property type="match status" value="1"/>
</dbReference>
<dbReference type="AlphaFoldDB" id="A0A2S5KQ20"/>
<reference evidence="9 10" key="1">
    <citation type="submission" date="2018-02" db="EMBL/GenBank/DDBJ databases">
        <title>novel marine gammaproteobacteria from coastal saline agro ecosystem.</title>
        <authorList>
            <person name="Krishnan R."/>
            <person name="Ramesh Kumar N."/>
        </authorList>
    </citation>
    <scope>NUCLEOTIDE SEQUENCE [LARGE SCALE GENOMIC DNA]</scope>
    <source>
        <strain evidence="9 10">228</strain>
    </source>
</reference>
<evidence type="ECO:0000259" key="7">
    <source>
        <dbReference type="PROSITE" id="PS50111"/>
    </source>
</evidence>
<keyword evidence="6" id="KW-0472">Membrane</keyword>
<dbReference type="GO" id="GO:0004888">
    <property type="term" value="F:transmembrane signaling receptor activity"/>
    <property type="evidence" value="ECO:0007669"/>
    <property type="project" value="InterPro"/>
</dbReference>
<dbReference type="EMBL" id="PRLP01000042">
    <property type="protein sequence ID" value="PPC76745.1"/>
    <property type="molecule type" value="Genomic_DNA"/>
</dbReference>
<keyword evidence="2 4" id="KW-0807">Transducer</keyword>
<dbReference type="InterPro" id="IPR004089">
    <property type="entry name" value="MCPsignal_dom"/>
</dbReference>
<keyword evidence="5" id="KW-0175">Coiled coil</keyword>
<dbReference type="PANTHER" id="PTHR32089:SF120">
    <property type="entry name" value="METHYL-ACCEPTING CHEMOTAXIS PROTEIN TLPQ"/>
    <property type="match status" value="1"/>
</dbReference>
<dbReference type="OrthoDB" id="5287651at2"/>
<evidence type="ECO:0000256" key="4">
    <source>
        <dbReference type="PROSITE-ProRule" id="PRU00284"/>
    </source>
</evidence>
<dbReference type="InterPro" id="IPR003660">
    <property type="entry name" value="HAMP_dom"/>
</dbReference>
<dbReference type="Gene3D" id="1.10.287.950">
    <property type="entry name" value="Methyl-accepting chemotaxis protein"/>
    <property type="match status" value="1"/>
</dbReference>
<feature type="transmembrane region" description="Helical" evidence="6">
    <location>
        <begin position="189"/>
        <end position="211"/>
    </location>
</feature>
<comment type="caution">
    <text evidence="9">The sequence shown here is derived from an EMBL/GenBank/DDBJ whole genome shotgun (WGS) entry which is preliminary data.</text>
</comment>
<evidence type="ECO:0000256" key="6">
    <source>
        <dbReference type="SAM" id="Phobius"/>
    </source>
</evidence>
<dbReference type="PROSITE" id="PS50111">
    <property type="entry name" value="CHEMOTAXIS_TRANSDUC_2"/>
    <property type="match status" value="1"/>
</dbReference>
<dbReference type="SMART" id="SM00304">
    <property type="entry name" value="HAMP"/>
    <property type="match status" value="2"/>
</dbReference>
<feature type="transmembrane region" description="Helical" evidence="6">
    <location>
        <begin position="12"/>
        <end position="33"/>
    </location>
</feature>
<comment type="subcellular location">
    <subcellularLocation>
        <location evidence="1">Membrane</location>
    </subcellularLocation>
</comment>
<evidence type="ECO:0000256" key="2">
    <source>
        <dbReference type="ARBA" id="ARBA00023224"/>
    </source>
</evidence>
<evidence type="ECO:0000256" key="3">
    <source>
        <dbReference type="ARBA" id="ARBA00029447"/>
    </source>
</evidence>
<feature type="coiled-coil region" evidence="5">
    <location>
        <begin position="298"/>
        <end position="367"/>
    </location>
</feature>
<feature type="domain" description="HAMP" evidence="8">
    <location>
        <begin position="212"/>
        <end position="264"/>
    </location>
</feature>
<keyword evidence="6" id="KW-0812">Transmembrane</keyword>
<dbReference type="SUPFAM" id="SSF58104">
    <property type="entry name" value="Methyl-accepting chemotaxis protein (MCP) signaling domain"/>
    <property type="match status" value="1"/>
</dbReference>
<organism evidence="9 10">
    <name type="scientific">Proteobacteria bacterium 228</name>
    <dbReference type="NCBI Taxonomy" id="2083153"/>
    <lineage>
        <taxon>Bacteria</taxon>
        <taxon>Pseudomonadati</taxon>
        <taxon>Pseudomonadota</taxon>
    </lineage>
</organism>
<dbReference type="SMART" id="SM00283">
    <property type="entry name" value="MA"/>
    <property type="match status" value="1"/>
</dbReference>
<dbReference type="PRINTS" id="PR00260">
    <property type="entry name" value="CHEMTRNSDUCR"/>
</dbReference>
<dbReference type="CDD" id="cd11386">
    <property type="entry name" value="MCP_signal"/>
    <property type="match status" value="1"/>
</dbReference>
<protein>
    <submittedName>
        <fullName evidence="9">Methyl-accepting chemotaxis protein</fullName>
    </submittedName>
</protein>
<accession>A0A2S5KQ20</accession>
<dbReference type="InterPro" id="IPR024478">
    <property type="entry name" value="HlyB_4HB_MCP"/>
</dbReference>
<dbReference type="FunFam" id="1.10.287.950:FF:000001">
    <property type="entry name" value="Methyl-accepting chemotaxis sensory transducer"/>
    <property type="match status" value="1"/>
</dbReference>
<dbReference type="Pfam" id="PF12729">
    <property type="entry name" value="4HB_MCP_1"/>
    <property type="match status" value="1"/>
</dbReference>